<keyword evidence="4" id="KW-1185">Reference proteome</keyword>
<dbReference type="CDD" id="cd00037">
    <property type="entry name" value="CLECT"/>
    <property type="match status" value="1"/>
</dbReference>
<comment type="caution">
    <text evidence="3">The sequence shown here is derived from an EMBL/GenBank/DDBJ whole genome shotgun (WGS) entry which is preliminary data.</text>
</comment>
<dbReference type="InterPro" id="IPR001304">
    <property type="entry name" value="C-type_lectin-like"/>
</dbReference>
<evidence type="ECO:0000313" key="4">
    <source>
        <dbReference type="Proteomes" id="UP001432027"/>
    </source>
</evidence>
<name>A0AAV5TK81_9BILA</name>
<dbReference type="AlphaFoldDB" id="A0AAV5TK81"/>
<evidence type="ECO:0000259" key="2">
    <source>
        <dbReference type="PROSITE" id="PS50041"/>
    </source>
</evidence>
<dbReference type="InterPro" id="IPR016186">
    <property type="entry name" value="C-type_lectin-like/link_sf"/>
</dbReference>
<organism evidence="3 4">
    <name type="scientific">Pristionchus entomophagus</name>
    <dbReference type="NCBI Taxonomy" id="358040"/>
    <lineage>
        <taxon>Eukaryota</taxon>
        <taxon>Metazoa</taxon>
        <taxon>Ecdysozoa</taxon>
        <taxon>Nematoda</taxon>
        <taxon>Chromadorea</taxon>
        <taxon>Rhabditida</taxon>
        <taxon>Rhabditina</taxon>
        <taxon>Diplogasteromorpha</taxon>
        <taxon>Diplogasteroidea</taxon>
        <taxon>Neodiplogasteridae</taxon>
        <taxon>Pristionchus</taxon>
    </lineage>
</organism>
<keyword evidence="1" id="KW-1015">Disulfide bond</keyword>
<reference evidence="3" key="1">
    <citation type="submission" date="2023-10" db="EMBL/GenBank/DDBJ databases">
        <title>Genome assembly of Pristionchus species.</title>
        <authorList>
            <person name="Yoshida K."/>
            <person name="Sommer R.J."/>
        </authorList>
    </citation>
    <scope>NUCLEOTIDE SEQUENCE</scope>
    <source>
        <strain evidence="3">RS0144</strain>
    </source>
</reference>
<dbReference type="Gene3D" id="3.10.100.10">
    <property type="entry name" value="Mannose-Binding Protein A, subunit A"/>
    <property type="match status" value="1"/>
</dbReference>
<feature type="non-terminal residue" evidence="3">
    <location>
        <position position="106"/>
    </location>
</feature>
<gene>
    <name evidence="3" type="ORF">PENTCL1PPCAC_16609</name>
</gene>
<feature type="non-terminal residue" evidence="3">
    <location>
        <position position="1"/>
    </location>
</feature>
<accession>A0AAV5TK81</accession>
<proteinExistence type="predicted"/>
<dbReference type="PANTHER" id="PTHR22991">
    <property type="entry name" value="PROTEIN CBG13490"/>
    <property type="match status" value="1"/>
</dbReference>
<feature type="domain" description="C-type lectin" evidence="2">
    <location>
        <begin position="1"/>
        <end position="100"/>
    </location>
</feature>
<evidence type="ECO:0000256" key="1">
    <source>
        <dbReference type="ARBA" id="ARBA00023157"/>
    </source>
</evidence>
<protein>
    <recommendedName>
        <fullName evidence="2">C-type lectin domain-containing protein</fullName>
    </recommendedName>
</protein>
<dbReference type="Pfam" id="PF00059">
    <property type="entry name" value="Lectin_C"/>
    <property type="match status" value="1"/>
</dbReference>
<evidence type="ECO:0000313" key="3">
    <source>
        <dbReference type="EMBL" id="GMS94434.1"/>
    </source>
</evidence>
<dbReference type="InterPro" id="IPR016187">
    <property type="entry name" value="CTDL_fold"/>
</dbReference>
<dbReference type="Proteomes" id="UP001432027">
    <property type="component" value="Unassembled WGS sequence"/>
</dbReference>
<dbReference type="PANTHER" id="PTHR22991:SF40">
    <property type="entry name" value="PROTEIN CBG13490"/>
    <property type="match status" value="1"/>
</dbReference>
<dbReference type="SUPFAM" id="SSF56436">
    <property type="entry name" value="C-type lectin-like"/>
    <property type="match status" value="1"/>
</dbReference>
<sequence>VRKYQAAPNTWSQLDKACTYQGSRFASIASPAENEAVRRLAGGREVYIGGLSYARGSWSWDDRTPFGTYRNWATGFEPIPSPYKPCIKMNPSGKWFENCCRIPPAP</sequence>
<dbReference type="InterPro" id="IPR050976">
    <property type="entry name" value="Snaclec"/>
</dbReference>
<dbReference type="EMBL" id="BTSX01000004">
    <property type="protein sequence ID" value="GMS94434.1"/>
    <property type="molecule type" value="Genomic_DNA"/>
</dbReference>
<dbReference type="PROSITE" id="PS50041">
    <property type="entry name" value="C_TYPE_LECTIN_2"/>
    <property type="match status" value="1"/>
</dbReference>